<evidence type="ECO:0000313" key="2">
    <source>
        <dbReference type="EMBL" id="GAT30460.1"/>
    </source>
</evidence>
<feature type="compositionally biased region" description="Low complexity" evidence="1">
    <location>
        <begin position="549"/>
        <end position="580"/>
    </location>
</feature>
<feature type="compositionally biased region" description="Polar residues" evidence="1">
    <location>
        <begin position="389"/>
        <end position="409"/>
    </location>
</feature>
<reference evidence="3" key="2">
    <citation type="submission" date="2016-02" db="EMBL/GenBank/DDBJ databases">
        <title>Genome sequencing of Aspergillus luchuensis NBRC 4314.</title>
        <authorList>
            <person name="Yamada O."/>
        </authorList>
    </citation>
    <scope>NUCLEOTIDE SEQUENCE [LARGE SCALE GENOMIC DNA]</scope>
    <source>
        <strain evidence="3">RIB 2604</strain>
    </source>
</reference>
<dbReference type="Proteomes" id="UP000075230">
    <property type="component" value="Unassembled WGS sequence"/>
</dbReference>
<feature type="region of interest" description="Disordered" evidence="1">
    <location>
        <begin position="541"/>
        <end position="618"/>
    </location>
</feature>
<organism evidence="2 3">
    <name type="scientific">Aspergillus kawachii</name>
    <name type="common">White koji mold</name>
    <name type="synonym">Aspergillus awamori var. kawachi</name>
    <dbReference type="NCBI Taxonomy" id="1069201"/>
    <lineage>
        <taxon>Eukaryota</taxon>
        <taxon>Fungi</taxon>
        <taxon>Dikarya</taxon>
        <taxon>Ascomycota</taxon>
        <taxon>Pezizomycotina</taxon>
        <taxon>Eurotiomycetes</taxon>
        <taxon>Eurotiomycetidae</taxon>
        <taxon>Eurotiales</taxon>
        <taxon>Aspergillaceae</taxon>
        <taxon>Aspergillus</taxon>
        <taxon>Aspergillus subgen. Circumdati</taxon>
    </lineage>
</organism>
<feature type="compositionally biased region" description="Polar residues" evidence="1">
    <location>
        <begin position="264"/>
        <end position="274"/>
    </location>
</feature>
<proteinExistence type="predicted"/>
<dbReference type="PANTHER" id="PTHR40130">
    <property type="entry name" value="EXPRESSED PROTEIN"/>
    <property type="match status" value="1"/>
</dbReference>
<feature type="region of interest" description="Disordered" evidence="1">
    <location>
        <begin position="80"/>
        <end position="231"/>
    </location>
</feature>
<name>A0A146FXP7_ASPKA</name>
<protein>
    <submittedName>
        <fullName evidence="2">Similar to An17g00310</fullName>
    </submittedName>
</protein>
<reference evidence="2 3" key="1">
    <citation type="journal article" date="2016" name="DNA Res.">
        <title>Genome sequence of Aspergillus luchuensis NBRC 4314.</title>
        <authorList>
            <person name="Yamada O."/>
            <person name="Machida M."/>
            <person name="Hosoyama A."/>
            <person name="Goto M."/>
            <person name="Takahashi T."/>
            <person name="Futagami T."/>
            <person name="Yamagata Y."/>
            <person name="Takeuchi M."/>
            <person name="Kobayashi T."/>
            <person name="Koike H."/>
            <person name="Abe K."/>
            <person name="Asai K."/>
            <person name="Arita M."/>
            <person name="Fujita N."/>
            <person name="Fukuda K."/>
            <person name="Higa K."/>
            <person name="Horikawa H."/>
            <person name="Ishikawa T."/>
            <person name="Jinno K."/>
            <person name="Kato Y."/>
            <person name="Kirimura K."/>
            <person name="Mizutani O."/>
            <person name="Nakasone K."/>
            <person name="Sano M."/>
            <person name="Shiraishi Y."/>
            <person name="Tsukahara M."/>
            <person name="Gomi K."/>
        </authorList>
    </citation>
    <scope>NUCLEOTIDE SEQUENCE [LARGE SCALE GENOMIC DNA]</scope>
    <source>
        <strain evidence="2 3">RIB 2604</strain>
    </source>
</reference>
<feature type="compositionally biased region" description="Polar residues" evidence="1">
    <location>
        <begin position="92"/>
        <end position="107"/>
    </location>
</feature>
<dbReference type="Gene3D" id="1.20.58.80">
    <property type="entry name" value="Phosphotransferase system, lactose/cellobiose-type IIA subunit"/>
    <property type="match status" value="1"/>
</dbReference>
<feature type="compositionally biased region" description="Basic and acidic residues" evidence="1">
    <location>
        <begin position="181"/>
        <end position="192"/>
    </location>
</feature>
<dbReference type="VEuPathDB" id="FungiDB:ASPFODRAFT_37082"/>
<dbReference type="EMBL" id="BCWF01000034">
    <property type="protein sequence ID" value="GAT30460.1"/>
    <property type="molecule type" value="Genomic_DNA"/>
</dbReference>
<sequence length="618" mass="66023">METAPLTLTPSDKAHTHARNAVLETRKSNPVAASEEHDLAAGEFATAAQNSSDKEALRTLHLLEQHHKKLAQILRFQHENPQSNAGPGAAAQISTESGARASTSTDPQHIPRLSGHPRLPSRESSSIASNLASARGIPAHRASPASPTIAPQQAGAKMTDGPSKIRTSESRLRGTAQMQGMRERERERERHRTSTSARQPWIPPTPSPTDVTSQQYAPAEPSEPSRPRASLTEEPFQKFYSTFEGLISKISAPLAFAGLPLGTDPSSQPSTSRKSAPDTKTDRYNAVPDRSAEPDINKLFSRAALQAIKDNTGGASGGTGSTAESFYVVPTTGGTVSYAGILTRAEKEARRSSFEDAADEDFVDARETPPSPELRQSLSGAAAAPMGSKATSRTPTSQSEKFSRLTQNPKTMEELQMENQALRHLSDTLSKRLHMWEVNAQSSSMALQQSLRAMHHTQNVPSLDQPQSHTQSQVPSPVATTGGGNAGISSPPVPATDYDQRIKELEEMVRRGEKELGKVGRENDKLRDVLGRYRERWEKLKEGAKSRRAGAAGTSAAATTSAGGSSATARPGSSSRRSSTQQGVADTEDGSSKAGGETTTTTTTENADTSNGEREGSD</sequence>
<evidence type="ECO:0000256" key="1">
    <source>
        <dbReference type="SAM" id="MobiDB-lite"/>
    </source>
</evidence>
<gene>
    <name evidence="2" type="ORF">RIB2604_03500150</name>
</gene>
<evidence type="ECO:0000313" key="3">
    <source>
        <dbReference type="Proteomes" id="UP000075230"/>
    </source>
</evidence>
<feature type="compositionally biased region" description="Polar residues" evidence="1">
    <location>
        <begin position="456"/>
        <end position="479"/>
    </location>
</feature>
<feature type="region of interest" description="Disordered" evidence="1">
    <location>
        <begin position="261"/>
        <end position="290"/>
    </location>
</feature>
<feature type="compositionally biased region" description="Polar residues" evidence="1">
    <location>
        <begin position="122"/>
        <end position="132"/>
    </location>
</feature>
<dbReference type="PANTHER" id="PTHR40130:SF1">
    <property type="entry name" value="SPINDLE POLE BODY-ASSOCIATED PROTEIN CUT12 DOMAIN-CONTAINING PROTEIN"/>
    <property type="match status" value="1"/>
</dbReference>
<dbReference type="AlphaFoldDB" id="A0A146FXP7"/>
<comment type="caution">
    <text evidence="2">The sequence shown here is derived from an EMBL/GenBank/DDBJ whole genome shotgun (WGS) entry which is preliminary data.</text>
</comment>
<feature type="region of interest" description="Disordered" evidence="1">
    <location>
        <begin position="352"/>
        <end position="409"/>
    </location>
</feature>
<feature type="region of interest" description="Disordered" evidence="1">
    <location>
        <begin position="447"/>
        <end position="496"/>
    </location>
</feature>
<accession>A0A146FXP7</accession>